<feature type="coiled-coil region" evidence="1">
    <location>
        <begin position="655"/>
        <end position="682"/>
    </location>
</feature>
<gene>
    <name evidence="3" type="ORF">GN299_25420</name>
</gene>
<organism evidence="3 4">
    <name type="scientific">Pseudomonas putida</name>
    <name type="common">Arthrobacter siderocapsulatus</name>
    <dbReference type="NCBI Taxonomy" id="303"/>
    <lineage>
        <taxon>Bacteria</taxon>
        <taxon>Pseudomonadati</taxon>
        <taxon>Pseudomonadota</taxon>
        <taxon>Gammaproteobacteria</taxon>
        <taxon>Pseudomonadales</taxon>
        <taxon>Pseudomonadaceae</taxon>
        <taxon>Pseudomonas</taxon>
    </lineage>
</organism>
<dbReference type="Proteomes" id="UP000442695">
    <property type="component" value="Unassembled WGS sequence"/>
</dbReference>
<comment type="caution">
    <text evidence="3">The sequence shown here is derived from an EMBL/GenBank/DDBJ whole genome shotgun (WGS) entry which is preliminary data.</text>
</comment>
<evidence type="ECO:0000256" key="1">
    <source>
        <dbReference type="SAM" id="Coils"/>
    </source>
</evidence>
<sequence>MASNAVINLILKAKDEASSVLKSTAAKVTALVAAFGGAVAIKETIQGLTELDFAARRLGVSMEELTAAQYAAFSGASVNPDQFLDALDEVRIKIEEFSSIGSGGAVDFFEVMNISAEKFNKLNPLEQLDKISETIKGMSDNSAFTFLDQIGSDSLRNLLPVLRNGGAEFKKLRAEAERLNLTLSDTDTISVAQLGKSFSQLEKVGSTAFSKMVAGVAPELTAITELITEAIAGISKDTKEPVKDIGRTFLDVFSGVVASLNFTIQVKNAFVVAYSAMKEVVLSFATFNLKQFQFLDSIYTKSANGLVNIFRAAFAKNLEFLNSTFIEPMKQFAATFNMDAAAGQISKFQGVLTGLQESSSKPIQVANENKNIGEMIKQLQTLQAEANKSGLENFKIWSDSDYEKQTEETMARIQARLLENEDKTNAELARRKDKSDQDKIVKLQTKNAEASAAIAATQAQLQADLAKKEIDITIGKIDTKKQVELSGLQERARMENLSAVQIADEKFRIEMEAAKKLGEQKKRSLDLDIKALQGSLAGQQKLLGVTQNLNDRPGILATIAQLEADITSKRADQATIGAELINQAALLKAERAAELGVIKQQLQQIKDDAQIELLAIGGDQFSADIKKIESDFKDTIKNLESLGDDSTAIQKLISAKKAQAEMAEIERQYASLKSKLEKHQISPLDYLDQANQLEERGNKAAEVTGNPADLEKVQAAAKAARAEVFDLATLTDTVSDSLQGGLEGLFTDFISGTKSAKEAFSDFAQGVLTEVSKIIAKLLIQLAIQSMLSAYTGGASNGAGGLLGMIGAGVKHSGGGIGDAGRSRNVPWSFFQNAPKYHTGGIMGLKPNEIPIIAEKGEEMLTASDPRHRNNIGKGNKGSSEQSPRFTINNMIDSMSIAGVMEGSHGEAAIMNVIRANRNEIKNM</sequence>
<evidence type="ECO:0000256" key="2">
    <source>
        <dbReference type="SAM" id="MobiDB-lite"/>
    </source>
</evidence>
<name>A0A7V8EC56_PSEPU</name>
<keyword evidence="1" id="KW-0175">Coiled coil</keyword>
<protein>
    <submittedName>
        <fullName evidence="3">Phage tail tape measure protein</fullName>
    </submittedName>
</protein>
<dbReference type="RefSeq" id="WP_156859623.1">
    <property type="nucleotide sequence ID" value="NZ_WOWR01000048.1"/>
</dbReference>
<reference evidence="3 4" key="1">
    <citation type="submission" date="2019-12" db="EMBL/GenBank/DDBJ databases">
        <authorList>
            <person name="Woiski C."/>
        </authorList>
    </citation>
    <scope>NUCLEOTIDE SEQUENCE [LARGE SCALE GENOMIC DNA]</scope>
    <source>
        <strain evidence="3 4">BOE100</strain>
    </source>
</reference>
<accession>A0A7V8EC56</accession>
<evidence type="ECO:0000313" key="3">
    <source>
        <dbReference type="EMBL" id="KAF0251984.1"/>
    </source>
</evidence>
<dbReference type="AlphaFoldDB" id="A0A7V8EC56"/>
<feature type="region of interest" description="Disordered" evidence="2">
    <location>
        <begin position="865"/>
        <end position="885"/>
    </location>
</feature>
<dbReference type="EMBL" id="WOWR01000048">
    <property type="protein sequence ID" value="KAF0251984.1"/>
    <property type="molecule type" value="Genomic_DNA"/>
</dbReference>
<proteinExistence type="predicted"/>
<evidence type="ECO:0000313" key="4">
    <source>
        <dbReference type="Proteomes" id="UP000442695"/>
    </source>
</evidence>